<dbReference type="RefSeq" id="XP_053057311.1">
    <property type="nucleotide sequence ID" value="XM_053201336.1"/>
</dbReference>
<evidence type="ECO:0000313" key="3">
    <source>
        <dbReference type="RefSeq" id="XP_053057311.1"/>
    </source>
</evidence>
<name>A0ABM3ND02_ACIJB</name>
<dbReference type="GeneID" id="113595714"/>
<sequence>MPKLAVCARGPTCHRRGLLENGVLHDSSQPHWPSLVVRTWRRGPDSTAALGEALLPRPCEHTTAQSLAQSHGHGLRAKGSMMVDSTCQPAGSFRWKTTALPRGCGEEQAPPPSPPPTRERTHAAGLYPRGADPAEPRSGPHGRPARPASGLQVRGQGCPAAPQAGPHPRFHPPTPPSAGTRALPAAPRASRRGTRAWRGGAGEGPAGDARAGDQPRVPAPKPSAPPAPPPRGVFSAAGARTKPGRPRETSAPGDFLPDPARHHSAPRGGASVPELTRGACACERAQPPARPPARPLPPSPPPPPQGFPPGLPAATGVHLPRISQRRPGRRAHRPCPASRPARAGATSSPLAPARRQRAPAALLTSAGRGRRARAAPHEGAPSPAPAGALTVPRSGRRAALRALAAARSRLPLHSSASAPPPGRPALAPPTRANGRAAPRARPQRWGAAGRGGAGRASPAPGSPSPPAAHRPLPNRDSPASAAAGRKPGAQR</sequence>
<feature type="region of interest" description="Disordered" evidence="1">
    <location>
        <begin position="102"/>
        <end position="491"/>
    </location>
</feature>
<feature type="compositionally biased region" description="Pro residues" evidence="1">
    <location>
        <begin position="288"/>
        <end position="311"/>
    </location>
</feature>
<accession>A0ABM3ND02</accession>
<evidence type="ECO:0000256" key="1">
    <source>
        <dbReference type="SAM" id="MobiDB-lite"/>
    </source>
</evidence>
<proteinExistence type="predicted"/>
<feature type="compositionally biased region" description="Pro residues" evidence="1">
    <location>
        <begin position="418"/>
        <end position="427"/>
    </location>
</feature>
<keyword evidence="2" id="KW-1185">Reference proteome</keyword>
<feature type="compositionally biased region" description="Basic residues" evidence="1">
    <location>
        <begin position="323"/>
        <end position="333"/>
    </location>
</feature>
<evidence type="ECO:0000313" key="2">
    <source>
        <dbReference type="Proteomes" id="UP001652583"/>
    </source>
</evidence>
<feature type="compositionally biased region" description="Low complexity" evidence="1">
    <location>
        <begin position="400"/>
        <end position="417"/>
    </location>
</feature>
<reference evidence="3" key="1">
    <citation type="submission" date="2025-08" db="UniProtKB">
        <authorList>
            <consortium name="RefSeq"/>
        </authorList>
    </citation>
    <scope>IDENTIFICATION</scope>
    <source>
        <tissue evidence="3">Blood</tissue>
    </source>
</reference>
<organism evidence="2 3">
    <name type="scientific">Acinonyx jubatus</name>
    <name type="common">Cheetah</name>
    <dbReference type="NCBI Taxonomy" id="32536"/>
    <lineage>
        <taxon>Eukaryota</taxon>
        <taxon>Metazoa</taxon>
        <taxon>Chordata</taxon>
        <taxon>Craniata</taxon>
        <taxon>Vertebrata</taxon>
        <taxon>Euteleostomi</taxon>
        <taxon>Mammalia</taxon>
        <taxon>Eutheria</taxon>
        <taxon>Laurasiatheria</taxon>
        <taxon>Carnivora</taxon>
        <taxon>Feliformia</taxon>
        <taxon>Felidae</taxon>
        <taxon>Felinae</taxon>
        <taxon>Acinonyx</taxon>
    </lineage>
</organism>
<feature type="compositionally biased region" description="Low complexity" evidence="1">
    <location>
        <begin position="428"/>
        <end position="447"/>
    </location>
</feature>
<dbReference type="Proteomes" id="UP001652583">
    <property type="component" value="Chromosome A3"/>
</dbReference>
<gene>
    <name evidence="3" type="primary">LOC113595714</name>
</gene>
<feature type="compositionally biased region" description="Pro residues" evidence="1">
    <location>
        <begin position="217"/>
        <end position="231"/>
    </location>
</feature>
<feature type="compositionally biased region" description="Low complexity" evidence="1">
    <location>
        <begin position="349"/>
        <end position="367"/>
    </location>
</feature>
<protein>
    <submittedName>
        <fullName evidence="3">Mucin-1-like</fullName>
    </submittedName>
</protein>